<accession>D8KAN8</accession>
<dbReference type="STRING" id="105559.Nwat_2695"/>
<gene>
    <name evidence="1" type="ordered locus">Nwat_2695</name>
</gene>
<proteinExistence type="predicted"/>
<reference evidence="1 2" key="1">
    <citation type="submission" date="2010-06" db="EMBL/GenBank/DDBJ databases">
        <title>Complete sequence of chromosome of Nitrosococcus watsoni C-113.</title>
        <authorList>
            <consortium name="US DOE Joint Genome Institute"/>
            <person name="Lucas S."/>
            <person name="Copeland A."/>
            <person name="Lapidus A."/>
            <person name="Cheng J.-F."/>
            <person name="Bruce D."/>
            <person name="Goodwin L."/>
            <person name="Pitluck S."/>
            <person name="Malfatti S.A."/>
            <person name="Chain P.S.G."/>
            <person name="Land M."/>
            <person name="Hauser L."/>
            <person name="Kyrpides N."/>
            <person name="Ivanova N."/>
            <person name="Cambell M.A."/>
            <person name="Heidelberg J.F."/>
            <person name="Klotz M.G."/>
            <person name="Woyke T."/>
        </authorList>
    </citation>
    <scope>NUCLEOTIDE SEQUENCE [LARGE SCALE GENOMIC DNA]</scope>
    <source>
        <strain evidence="1 2">C-113</strain>
    </source>
</reference>
<keyword evidence="2" id="KW-1185">Reference proteome</keyword>
<dbReference type="EMBL" id="CP002086">
    <property type="protein sequence ID" value="ADJ29465.1"/>
    <property type="molecule type" value="Genomic_DNA"/>
</dbReference>
<evidence type="ECO:0000313" key="1">
    <source>
        <dbReference type="EMBL" id="ADJ29465.1"/>
    </source>
</evidence>
<dbReference type="Proteomes" id="UP000000393">
    <property type="component" value="Chromosome"/>
</dbReference>
<evidence type="ECO:0000313" key="2">
    <source>
        <dbReference type="Proteomes" id="UP000000393"/>
    </source>
</evidence>
<name>D8KAN8_NITWC</name>
<dbReference type="KEGG" id="nwa:Nwat_2695"/>
<organism evidence="1 2">
    <name type="scientific">Nitrosococcus watsoni (strain C-113)</name>
    <dbReference type="NCBI Taxonomy" id="105559"/>
    <lineage>
        <taxon>Bacteria</taxon>
        <taxon>Pseudomonadati</taxon>
        <taxon>Pseudomonadota</taxon>
        <taxon>Gammaproteobacteria</taxon>
        <taxon>Chromatiales</taxon>
        <taxon>Chromatiaceae</taxon>
        <taxon>Nitrosococcus</taxon>
    </lineage>
</organism>
<sequence length="85" mass="8949">MASLELLIEISGVQPMAQMERAIEASATPPTAPMAVHPGELAIAHITPMVRPQGKSGTLCIIQTVALYAGLETLPMALTVQLAER</sequence>
<dbReference type="AlphaFoldDB" id="D8KAN8"/>
<protein>
    <submittedName>
        <fullName evidence="1">Uncharacterized protein</fullName>
    </submittedName>
</protein>
<dbReference type="HOGENOM" id="CLU_2509317_0_0_6"/>